<evidence type="ECO:0000259" key="1">
    <source>
        <dbReference type="Pfam" id="PF08501"/>
    </source>
</evidence>
<dbReference type="InterPro" id="IPR013708">
    <property type="entry name" value="Shikimate_DH-bd_N"/>
</dbReference>
<dbReference type="GO" id="GO:0004764">
    <property type="term" value="F:shikimate 3-dehydrogenase (NADP+) activity"/>
    <property type="evidence" value="ECO:0007669"/>
    <property type="project" value="InterPro"/>
</dbReference>
<dbReference type="PANTHER" id="PTHR21089">
    <property type="entry name" value="SHIKIMATE DEHYDROGENASE"/>
    <property type="match status" value="1"/>
</dbReference>
<gene>
    <name evidence="3" type="ORF">N7468_008394</name>
</gene>
<feature type="domain" description="SDH C-terminal" evidence="2">
    <location>
        <begin position="254"/>
        <end position="283"/>
    </location>
</feature>
<protein>
    <submittedName>
        <fullName evidence="3">Uncharacterized protein</fullName>
    </submittedName>
</protein>
<dbReference type="InterPro" id="IPR046346">
    <property type="entry name" value="Aminoacid_DH-like_N_sf"/>
</dbReference>
<dbReference type="NCBIfam" id="TIGR01809">
    <property type="entry name" value="Shik-DH-AROM"/>
    <property type="match status" value="1"/>
</dbReference>
<dbReference type="GO" id="GO:0019632">
    <property type="term" value="P:shikimate metabolic process"/>
    <property type="evidence" value="ECO:0007669"/>
    <property type="project" value="TreeGrafter"/>
</dbReference>
<dbReference type="SUPFAM" id="SSF53223">
    <property type="entry name" value="Aminoacid dehydrogenase-like, N-terminal domain"/>
    <property type="match status" value="1"/>
</dbReference>
<dbReference type="Pfam" id="PF18317">
    <property type="entry name" value="SDH_C"/>
    <property type="match status" value="1"/>
</dbReference>
<proteinExistence type="predicted"/>
<organism evidence="3 4">
    <name type="scientific">Penicillium chermesinum</name>
    <dbReference type="NCBI Taxonomy" id="63820"/>
    <lineage>
        <taxon>Eukaryota</taxon>
        <taxon>Fungi</taxon>
        <taxon>Dikarya</taxon>
        <taxon>Ascomycota</taxon>
        <taxon>Pezizomycotina</taxon>
        <taxon>Eurotiomycetes</taxon>
        <taxon>Eurotiomycetidae</taxon>
        <taxon>Eurotiales</taxon>
        <taxon>Aspergillaceae</taxon>
        <taxon>Penicillium</taxon>
    </lineage>
</organism>
<dbReference type="EMBL" id="JAPQKS010000006">
    <property type="protein sequence ID" value="KAJ5223852.1"/>
    <property type="molecule type" value="Genomic_DNA"/>
</dbReference>
<dbReference type="GO" id="GO:0009423">
    <property type="term" value="P:chorismate biosynthetic process"/>
    <property type="evidence" value="ECO:0007669"/>
    <property type="project" value="TreeGrafter"/>
</dbReference>
<sequence length="294" mass="32027">MTELMSMDNTLSPKSFYIFGSGISFSISPTIHNAGFQHYNLPYTYEIRESPSIHDVAHLIGDSKFGGGSVTMPHKLQVDKYCTNQTVTARTIGAINTLVVRGEGNERIITGDNTDWSGLYNIITSYTTKGSRQPKAGLVIGAGGASRAALYAMHRVGIPKIFLVNRTSKTADKVRADFESVFDIEVLPGLASLKELPQLPDVIIGTIPADVTSEEQFSSIFGSQGLCIDMAYQPRQTPLLTAAQRQQGWNTVTGVEVLLAQAYDQFELWTARSAPRGVIEDAVAAHEREKAKLA</sequence>
<feature type="domain" description="Shikimate dehydrogenase substrate binding N-terminal" evidence="1">
    <location>
        <begin position="18"/>
        <end position="98"/>
    </location>
</feature>
<dbReference type="Pfam" id="PF08501">
    <property type="entry name" value="Shikimate_dh_N"/>
    <property type="match status" value="1"/>
</dbReference>
<name>A0A9W9NPR7_9EURO</name>
<evidence type="ECO:0000313" key="4">
    <source>
        <dbReference type="Proteomes" id="UP001150941"/>
    </source>
</evidence>
<dbReference type="SUPFAM" id="SSF51735">
    <property type="entry name" value="NAD(P)-binding Rossmann-fold domains"/>
    <property type="match status" value="1"/>
</dbReference>
<dbReference type="Gene3D" id="3.40.50.10860">
    <property type="entry name" value="Leucine Dehydrogenase, chain A, domain 1"/>
    <property type="match status" value="1"/>
</dbReference>
<dbReference type="InterPro" id="IPR022893">
    <property type="entry name" value="Shikimate_DH_fam"/>
</dbReference>
<reference evidence="3" key="2">
    <citation type="journal article" date="2023" name="IMA Fungus">
        <title>Comparative genomic study of the Penicillium genus elucidates a diverse pangenome and 15 lateral gene transfer events.</title>
        <authorList>
            <person name="Petersen C."/>
            <person name="Sorensen T."/>
            <person name="Nielsen M.R."/>
            <person name="Sondergaard T.E."/>
            <person name="Sorensen J.L."/>
            <person name="Fitzpatrick D.A."/>
            <person name="Frisvad J.C."/>
            <person name="Nielsen K.L."/>
        </authorList>
    </citation>
    <scope>NUCLEOTIDE SEQUENCE</scope>
    <source>
        <strain evidence="3">IBT 19713</strain>
    </source>
</reference>
<evidence type="ECO:0000259" key="2">
    <source>
        <dbReference type="Pfam" id="PF18317"/>
    </source>
</evidence>
<dbReference type="RefSeq" id="XP_058328035.1">
    <property type="nucleotide sequence ID" value="XM_058477690.1"/>
</dbReference>
<dbReference type="InterPro" id="IPR041121">
    <property type="entry name" value="SDH_C"/>
</dbReference>
<dbReference type="CDD" id="cd01065">
    <property type="entry name" value="NAD_bind_Shikimate_DH"/>
    <property type="match status" value="1"/>
</dbReference>
<dbReference type="InterPro" id="IPR036291">
    <property type="entry name" value="NAD(P)-bd_dom_sf"/>
</dbReference>
<dbReference type="OrthoDB" id="204377at2759"/>
<reference evidence="3" key="1">
    <citation type="submission" date="2022-11" db="EMBL/GenBank/DDBJ databases">
        <authorList>
            <person name="Petersen C."/>
        </authorList>
    </citation>
    <scope>NUCLEOTIDE SEQUENCE</scope>
    <source>
        <strain evidence="3">IBT 19713</strain>
    </source>
</reference>
<dbReference type="AlphaFoldDB" id="A0A9W9NPR7"/>
<comment type="caution">
    <text evidence="3">The sequence shown here is derived from an EMBL/GenBank/DDBJ whole genome shotgun (WGS) entry which is preliminary data.</text>
</comment>
<dbReference type="Gene3D" id="3.40.50.720">
    <property type="entry name" value="NAD(P)-binding Rossmann-like Domain"/>
    <property type="match status" value="1"/>
</dbReference>
<evidence type="ECO:0000313" key="3">
    <source>
        <dbReference type="EMBL" id="KAJ5223852.1"/>
    </source>
</evidence>
<accession>A0A9W9NPR7</accession>
<dbReference type="Proteomes" id="UP001150941">
    <property type="component" value="Unassembled WGS sequence"/>
</dbReference>
<keyword evidence="4" id="KW-1185">Reference proteome</keyword>
<dbReference type="GO" id="GO:0005737">
    <property type="term" value="C:cytoplasm"/>
    <property type="evidence" value="ECO:0007669"/>
    <property type="project" value="InterPro"/>
</dbReference>
<dbReference type="GeneID" id="83204993"/>
<dbReference type="InterPro" id="IPR010110">
    <property type="entry name" value="Shikimate_DH_AroM-type"/>
</dbReference>
<dbReference type="PANTHER" id="PTHR21089:SF26">
    <property type="entry name" value="AROM POLYPEPTIDE, PUTATIVE-RELATED"/>
    <property type="match status" value="1"/>
</dbReference>